<keyword evidence="1" id="KW-0732">Signal</keyword>
<evidence type="ECO:0000313" key="3">
    <source>
        <dbReference type="Proteomes" id="UP001500795"/>
    </source>
</evidence>
<evidence type="ECO:0000256" key="1">
    <source>
        <dbReference type="SAM" id="SignalP"/>
    </source>
</evidence>
<name>A0ABP6WHT7_9GAMM</name>
<keyword evidence="3" id="KW-1185">Reference proteome</keyword>
<dbReference type="Pfam" id="PF04214">
    <property type="entry name" value="DUF411"/>
    <property type="match status" value="1"/>
</dbReference>
<dbReference type="InterPro" id="IPR007332">
    <property type="entry name" value="DUF411"/>
</dbReference>
<reference evidence="3" key="1">
    <citation type="journal article" date="2019" name="Int. J. Syst. Evol. Microbiol.">
        <title>The Global Catalogue of Microorganisms (GCM) 10K type strain sequencing project: providing services to taxonomists for standard genome sequencing and annotation.</title>
        <authorList>
            <consortium name="The Broad Institute Genomics Platform"/>
            <consortium name="The Broad Institute Genome Sequencing Center for Infectious Disease"/>
            <person name="Wu L."/>
            <person name="Ma J."/>
        </authorList>
    </citation>
    <scope>NUCLEOTIDE SEQUENCE [LARGE SCALE GENOMIC DNA]</scope>
    <source>
        <strain evidence="3">JCM 17110</strain>
    </source>
</reference>
<protein>
    <submittedName>
        <fullName evidence="2">DUF411 domain-containing protein</fullName>
    </submittedName>
</protein>
<feature type="chain" id="PRO_5045319650" evidence="1">
    <location>
        <begin position="21"/>
        <end position="142"/>
    </location>
</feature>
<accession>A0ABP6WHT7</accession>
<evidence type="ECO:0000313" key="2">
    <source>
        <dbReference type="EMBL" id="GAA3551408.1"/>
    </source>
</evidence>
<dbReference type="Proteomes" id="UP001500795">
    <property type="component" value="Unassembled WGS sequence"/>
</dbReference>
<dbReference type="EMBL" id="BAABCX010000009">
    <property type="protein sequence ID" value="GAA3551408.1"/>
    <property type="molecule type" value="Genomic_DNA"/>
</dbReference>
<feature type="signal peptide" evidence="1">
    <location>
        <begin position="1"/>
        <end position="20"/>
    </location>
</feature>
<gene>
    <name evidence="2" type="ORF">GCM10022394_34500</name>
</gene>
<comment type="caution">
    <text evidence="2">The sequence shown here is derived from an EMBL/GenBank/DDBJ whole genome shotgun (WGS) entry which is preliminary data.</text>
</comment>
<proteinExistence type="predicted"/>
<organism evidence="2 3">
    <name type="scientific">Zobellella aerophila</name>
    <dbReference type="NCBI Taxonomy" id="870480"/>
    <lineage>
        <taxon>Bacteria</taxon>
        <taxon>Pseudomonadati</taxon>
        <taxon>Pseudomonadota</taxon>
        <taxon>Gammaproteobacteria</taxon>
        <taxon>Aeromonadales</taxon>
        <taxon>Aeromonadaceae</taxon>
        <taxon>Zobellella</taxon>
    </lineage>
</organism>
<sequence>MKLTAWGVLGWSLLAGPVLAAQMTVYKSESCGCCQAWVEHMTTAGFELEVINSDNLAPVKAEAGLKQGLASCHTALIDGYVIEGHVPAADVRRLLEQRPAVQGLTIPGMPQSAPGMDIPGTPYEVLSFSEDGQTAVFSRYPG</sequence>
<dbReference type="RefSeq" id="WP_344960102.1">
    <property type="nucleotide sequence ID" value="NZ_BAABCX010000009.1"/>
</dbReference>